<dbReference type="Proteomes" id="UP000215335">
    <property type="component" value="Unassembled WGS sequence"/>
</dbReference>
<sequence length="342" mass="40078">MLKQLHQNYLPLFCDEEVYRFTRHIVFEKSDEFNNIILCLGNFDIIKVLQTCIGKYLKNSGIENIFIETALIDISKNDNKIIDVFKKQQLVPSWSCFNSLVTVDNRARQQIGYLPIILAPVTKYATVYTALCNFKDLLQQLNQNYLPLFCDEGVYRIARHIVFEKSDEFNNIILCLGNFHIIKVLQTCIGKYLKNSGIENIFIETALFGINTVEQLMSGTNYARCVKGLTYLIESLRRLQLQEFFNEKGLEKYEQVRLTIYILNESFEIENIEECVHVAKQFRNHCSILKSDFIDFVKKRCNESDLFKDWNNVVIMISLMLDLIRADRTGNWSWHLKTIEKL</sequence>
<evidence type="ECO:0000313" key="2">
    <source>
        <dbReference type="Proteomes" id="UP000215335"/>
    </source>
</evidence>
<evidence type="ECO:0000313" key="1">
    <source>
        <dbReference type="EMBL" id="OXU18367.1"/>
    </source>
</evidence>
<accession>A0A232EJ24</accession>
<reference evidence="1 2" key="1">
    <citation type="journal article" date="2017" name="Curr. Biol.">
        <title>The Evolution of Venom by Co-option of Single-Copy Genes.</title>
        <authorList>
            <person name="Martinson E.O."/>
            <person name="Mrinalini"/>
            <person name="Kelkar Y.D."/>
            <person name="Chang C.H."/>
            <person name="Werren J.H."/>
        </authorList>
    </citation>
    <scope>NUCLEOTIDE SEQUENCE [LARGE SCALE GENOMIC DNA]</scope>
    <source>
        <strain evidence="1 2">Alberta</strain>
        <tissue evidence="1">Whole body</tissue>
    </source>
</reference>
<keyword evidence="2" id="KW-1185">Reference proteome</keyword>
<dbReference type="EMBL" id="NNAY01004099">
    <property type="protein sequence ID" value="OXU18367.1"/>
    <property type="molecule type" value="Genomic_DNA"/>
</dbReference>
<dbReference type="STRING" id="543379.A0A232EJ24"/>
<organism evidence="1 2">
    <name type="scientific">Trichomalopsis sarcophagae</name>
    <dbReference type="NCBI Taxonomy" id="543379"/>
    <lineage>
        <taxon>Eukaryota</taxon>
        <taxon>Metazoa</taxon>
        <taxon>Ecdysozoa</taxon>
        <taxon>Arthropoda</taxon>
        <taxon>Hexapoda</taxon>
        <taxon>Insecta</taxon>
        <taxon>Pterygota</taxon>
        <taxon>Neoptera</taxon>
        <taxon>Endopterygota</taxon>
        <taxon>Hymenoptera</taxon>
        <taxon>Apocrita</taxon>
        <taxon>Proctotrupomorpha</taxon>
        <taxon>Chalcidoidea</taxon>
        <taxon>Pteromalidae</taxon>
        <taxon>Pteromalinae</taxon>
        <taxon>Trichomalopsis</taxon>
    </lineage>
</organism>
<dbReference type="PANTHER" id="PTHR47018:SF3">
    <property type="entry name" value="MYCBP-ASSOCIATED PROTEIN"/>
    <property type="match status" value="1"/>
</dbReference>
<comment type="caution">
    <text evidence="1">The sequence shown here is derived from an EMBL/GenBank/DDBJ whole genome shotgun (WGS) entry which is preliminary data.</text>
</comment>
<dbReference type="OrthoDB" id="7699940at2759"/>
<proteinExistence type="predicted"/>
<dbReference type="PANTHER" id="PTHR47018">
    <property type="entry name" value="CXC DOMAIN-CONTAINING PROTEIN-RELATED"/>
    <property type="match status" value="1"/>
</dbReference>
<protein>
    <submittedName>
        <fullName evidence="1">Uncharacterized protein</fullName>
    </submittedName>
</protein>
<gene>
    <name evidence="1" type="ORF">TSAR_009883</name>
</gene>
<dbReference type="AlphaFoldDB" id="A0A232EJ24"/>
<name>A0A232EJ24_9HYME</name>